<comment type="caution">
    <text evidence="2">The sequence shown here is derived from an EMBL/GenBank/DDBJ whole genome shotgun (WGS) entry which is preliminary data.</text>
</comment>
<evidence type="ECO:0000313" key="2">
    <source>
        <dbReference type="EMBL" id="KAG2214260.1"/>
    </source>
</evidence>
<keyword evidence="3" id="KW-1185">Reference proteome</keyword>
<name>A0A8H7RPH6_9FUNG</name>
<feature type="compositionally biased region" description="Polar residues" evidence="1">
    <location>
        <begin position="63"/>
        <end position="101"/>
    </location>
</feature>
<sequence length="130" mass="14097">MPNPYNTRSSAGNISNPQQENGQNFSQEMANQDFTTQNLSGQGSTMYQQQGQDDSYGDGIGQLPQQTNDFGQQQAGLSQTSNYGNQPQVSQTSNYGNQPQATGHEETLADKVENMLEKLASKITGSNNNV</sequence>
<feature type="region of interest" description="Disordered" evidence="1">
    <location>
        <begin position="1"/>
        <end position="110"/>
    </location>
</feature>
<feature type="compositionally biased region" description="Polar residues" evidence="1">
    <location>
        <begin position="1"/>
        <end position="47"/>
    </location>
</feature>
<dbReference type="Proteomes" id="UP000603453">
    <property type="component" value="Unassembled WGS sequence"/>
</dbReference>
<accession>A0A8H7RPH6</accession>
<gene>
    <name evidence="2" type="ORF">INT47_000816</name>
</gene>
<reference evidence="2" key="1">
    <citation type="submission" date="2020-12" db="EMBL/GenBank/DDBJ databases">
        <title>Metabolic potential, ecology and presence of endohyphal bacteria is reflected in genomic diversity of Mucoromycotina.</title>
        <authorList>
            <person name="Muszewska A."/>
            <person name="Okrasinska A."/>
            <person name="Steczkiewicz K."/>
            <person name="Drgas O."/>
            <person name="Orlowska M."/>
            <person name="Perlinska-Lenart U."/>
            <person name="Aleksandrzak-Piekarczyk T."/>
            <person name="Szatraj K."/>
            <person name="Zielenkiewicz U."/>
            <person name="Pilsyk S."/>
            <person name="Malc E."/>
            <person name="Mieczkowski P."/>
            <person name="Kruszewska J.S."/>
            <person name="Biernat P."/>
            <person name="Pawlowska J."/>
        </authorList>
    </citation>
    <scope>NUCLEOTIDE SEQUENCE</scope>
    <source>
        <strain evidence="2">WA0000017839</strain>
    </source>
</reference>
<organism evidence="2 3">
    <name type="scientific">Mucor saturninus</name>
    <dbReference type="NCBI Taxonomy" id="64648"/>
    <lineage>
        <taxon>Eukaryota</taxon>
        <taxon>Fungi</taxon>
        <taxon>Fungi incertae sedis</taxon>
        <taxon>Mucoromycota</taxon>
        <taxon>Mucoromycotina</taxon>
        <taxon>Mucoromycetes</taxon>
        <taxon>Mucorales</taxon>
        <taxon>Mucorineae</taxon>
        <taxon>Mucoraceae</taxon>
        <taxon>Mucor</taxon>
    </lineage>
</organism>
<dbReference type="OrthoDB" id="2281208at2759"/>
<protein>
    <submittedName>
        <fullName evidence="2">Uncharacterized protein</fullName>
    </submittedName>
</protein>
<evidence type="ECO:0000313" key="3">
    <source>
        <dbReference type="Proteomes" id="UP000603453"/>
    </source>
</evidence>
<dbReference type="AlphaFoldDB" id="A0A8H7RPH6"/>
<dbReference type="EMBL" id="JAEPRD010000001">
    <property type="protein sequence ID" value="KAG2214260.1"/>
    <property type="molecule type" value="Genomic_DNA"/>
</dbReference>
<proteinExistence type="predicted"/>
<evidence type="ECO:0000256" key="1">
    <source>
        <dbReference type="SAM" id="MobiDB-lite"/>
    </source>
</evidence>